<organism evidence="1 2">
    <name type="scientific">Paramecium sonneborni</name>
    <dbReference type="NCBI Taxonomy" id="65129"/>
    <lineage>
        <taxon>Eukaryota</taxon>
        <taxon>Sar</taxon>
        <taxon>Alveolata</taxon>
        <taxon>Ciliophora</taxon>
        <taxon>Intramacronucleata</taxon>
        <taxon>Oligohymenophorea</taxon>
        <taxon>Peniculida</taxon>
        <taxon>Parameciidae</taxon>
        <taxon>Paramecium</taxon>
    </lineage>
</organism>
<gene>
    <name evidence="1" type="ORF">PSON_ATCC_30995.1.T0730063</name>
</gene>
<evidence type="ECO:0000313" key="2">
    <source>
        <dbReference type="Proteomes" id="UP000692954"/>
    </source>
</evidence>
<reference evidence="1" key="1">
    <citation type="submission" date="2021-01" db="EMBL/GenBank/DDBJ databases">
        <authorList>
            <consortium name="Genoscope - CEA"/>
            <person name="William W."/>
        </authorList>
    </citation>
    <scope>NUCLEOTIDE SEQUENCE</scope>
</reference>
<dbReference type="Proteomes" id="UP000692954">
    <property type="component" value="Unassembled WGS sequence"/>
</dbReference>
<accession>A0A8S1PB54</accession>
<comment type="caution">
    <text evidence="1">The sequence shown here is derived from an EMBL/GenBank/DDBJ whole genome shotgun (WGS) entry which is preliminary data.</text>
</comment>
<proteinExistence type="predicted"/>
<dbReference type="AlphaFoldDB" id="A0A8S1PB54"/>
<protein>
    <submittedName>
        <fullName evidence="1">Uncharacterized protein</fullName>
    </submittedName>
</protein>
<dbReference type="EMBL" id="CAJJDN010000073">
    <property type="protein sequence ID" value="CAD8100091.1"/>
    <property type="molecule type" value="Genomic_DNA"/>
</dbReference>
<keyword evidence="2" id="KW-1185">Reference proteome</keyword>
<sequence>MQNKQLVSRTATKRNLLQSQSVLESTLKSSILQKSNFHLQIQSQVICNNNPNNEEKYISQNPYFNDLSVISHDSENDIFRDCPTYKNGPKSTGSLKSRSKILNQMAYITQKMIPEFQRGIQLISQAEYKGFLQEGQSP</sequence>
<name>A0A8S1PB54_9CILI</name>
<evidence type="ECO:0000313" key="1">
    <source>
        <dbReference type="EMBL" id="CAD8100091.1"/>
    </source>
</evidence>